<keyword evidence="6 7" id="KW-0472">Membrane</keyword>
<feature type="transmembrane region" description="Helical" evidence="7">
    <location>
        <begin position="139"/>
        <end position="161"/>
    </location>
</feature>
<organism evidence="9 10">
    <name type="scientific">Anaerococcus murdochii</name>
    <dbReference type="NCBI Taxonomy" id="411577"/>
    <lineage>
        <taxon>Bacteria</taxon>
        <taxon>Bacillati</taxon>
        <taxon>Bacillota</taxon>
        <taxon>Tissierellia</taxon>
        <taxon>Tissierellales</taxon>
        <taxon>Peptoniphilaceae</taxon>
        <taxon>Anaerococcus</taxon>
    </lineage>
</organism>
<feature type="transmembrane region" description="Helical" evidence="7">
    <location>
        <begin position="12"/>
        <end position="30"/>
    </location>
</feature>
<evidence type="ECO:0000256" key="7">
    <source>
        <dbReference type="RuleBase" id="RU363032"/>
    </source>
</evidence>
<protein>
    <submittedName>
        <fullName evidence="9">ABC transporter permease</fullName>
    </submittedName>
</protein>
<name>A0ABS7SZQ3_9FIRM</name>
<dbReference type="InterPro" id="IPR000515">
    <property type="entry name" value="MetI-like"/>
</dbReference>
<dbReference type="InterPro" id="IPR045621">
    <property type="entry name" value="BPD_transp_1_N"/>
</dbReference>
<accession>A0ABS7SZQ3</accession>
<keyword evidence="4 7" id="KW-0812">Transmembrane</keyword>
<evidence type="ECO:0000256" key="6">
    <source>
        <dbReference type="ARBA" id="ARBA00023136"/>
    </source>
</evidence>
<comment type="caution">
    <text evidence="9">The sequence shown here is derived from an EMBL/GenBank/DDBJ whole genome shotgun (WGS) entry which is preliminary data.</text>
</comment>
<evidence type="ECO:0000313" key="10">
    <source>
        <dbReference type="Proteomes" id="UP000734271"/>
    </source>
</evidence>
<dbReference type="PROSITE" id="PS50928">
    <property type="entry name" value="ABC_TM1"/>
    <property type="match status" value="1"/>
</dbReference>
<dbReference type="Proteomes" id="UP000734271">
    <property type="component" value="Unassembled WGS sequence"/>
</dbReference>
<dbReference type="RefSeq" id="WP_223419725.1">
    <property type="nucleotide sequence ID" value="NZ_JAIPME010000002.1"/>
</dbReference>
<dbReference type="InterPro" id="IPR035906">
    <property type="entry name" value="MetI-like_sf"/>
</dbReference>
<dbReference type="PANTHER" id="PTHR43163">
    <property type="entry name" value="DIPEPTIDE TRANSPORT SYSTEM PERMEASE PROTEIN DPPB-RELATED"/>
    <property type="match status" value="1"/>
</dbReference>
<dbReference type="Gene3D" id="1.10.3720.10">
    <property type="entry name" value="MetI-like"/>
    <property type="match status" value="1"/>
</dbReference>
<dbReference type="Pfam" id="PF00528">
    <property type="entry name" value="BPD_transp_1"/>
    <property type="match status" value="1"/>
</dbReference>
<feature type="transmembrane region" description="Helical" evidence="7">
    <location>
        <begin position="103"/>
        <end position="127"/>
    </location>
</feature>
<dbReference type="Pfam" id="PF19300">
    <property type="entry name" value="BPD_transp_1_N"/>
    <property type="match status" value="1"/>
</dbReference>
<reference evidence="9 10" key="1">
    <citation type="submission" date="2021-08" db="EMBL/GenBank/DDBJ databases">
        <title>FDA dAtabase for Regulatory Grade micrObial Sequences (FDA-ARGOS): Supporting development and validation of Infectious Disease Dx tests.</title>
        <authorList>
            <person name="Sproer C."/>
            <person name="Gronow S."/>
            <person name="Severitt S."/>
            <person name="Schroder I."/>
            <person name="Tallon L."/>
            <person name="Sadzewicz L."/>
            <person name="Zhao X."/>
            <person name="Boylan J."/>
            <person name="Ott S."/>
            <person name="Bowen H."/>
            <person name="Vavikolanu K."/>
            <person name="Hazen T."/>
            <person name="Aluvathingal J."/>
            <person name="Nadendla S."/>
            <person name="Lowell S."/>
            <person name="Myers T."/>
            <person name="Yan Y."/>
            <person name="Sichtig H."/>
        </authorList>
    </citation>
    <scope>NUCLEOTIDE SEQUENCE [LARGE SCALE GENOMIC DNA]</scope>
    <source>
        <strain evidence="9 10">FDAARGOS_1460</strain>
    </source>
</reference>
<evidence type="ECO:0000256" key="3">
    <source>
        <dbReference type="ARBA" id="ARBA00022475"/>
    </source>
</evidence>
<evidence type="ECO:0000259" key="8">
    <source>
        <dbReference type="PROSITE" id="PS50928"/>
    </source>
</evidence>
<evidence type="ECO:0000256" key="5">
    <source>
        <dbReference type="ARBA" id="ARBA00022989"/>
    </source>
</evidence>
<keyword evidence="2 7" id="KW-0813">Transport</keyword>
<evidence type="ECO:0000256" key="2">
    <source>
        <dbReference type="ARBA" id="ARBA00022448"/>
    </source>
</evidence>
<comment type="subcellular location">
    <subcellularLocation>
        <location evidence="1 7">Cell membrane</location>
        <topology evidence="1 7">Multi-pass membrane protein</topology>
    </subcellularLocation>
</comment>
<dbReference type="SUPFAM" id="SSF161098">
    <property type="entry name" value="MetI-like"/>
    <property type="match status" value="1"/>
</dbReference>
<feature type="transmembrane region" description="Helical" evidence="7">
    <location>
        <begin position="278"/>
        <end position="296"/>
    </location>
</feature>
<keyword evidence="10" id="KW-1185">Reference proteome</keyword>
<gene>
    <name evidence="9" type="ORF">K8P03_06850</name>
</gene>
<comment type="similarity">
    <text evidence="7">Belongs to the binding-protein-dependent transport system permease family.</text>
</comment>
<evidence type="ECO:0000313" key="9">
    <source>
        <dbReference type="EMBL" id="MBZ2386998.1"/>
    </source>
</evidence>
<feature type="transmembrane region" description="Helical" evidence="7">
    <location>
        <begin position="176"/>
        <end position="193"/>
    </location>
</feature>
<feature type="domain" description="ABC transmembrane type-1" evidence="8">
    <location>
        <begin position="99"/>
        <end position="296"/>
    </location>
</feature>
<feature type="transmembrane region" description="Helical" evidence="7">
    <location>
        <begin position="234"/>
        <end position="258"/>
    </location>
</feature>
<dbReference type="EMBL" id="JAIPME010000002">
    <property type="protein sequence ID" value="MBZ2386998.1"/>
    <property type="molecule type" value="Genomic_DNA"/>
</dbReference>
<keyword evidence="3" id="KW-1003">Cell membrane</keyword>
<dbReference type="PANTHER" id="PTHR43163:SF6">
    <property type="entry name" value="DIPEPTIDE TRANSPORT SYSTEM PERMEASE PROTEIN DPPB-RELATED"/>
    <property type="match status" value="1"/>
</dbReference>
<evidence type="ECO:0000256" key="1">
    <source>
        <dbReference type="ARBA" id="ARBA00004651"/>
    </source>
</evidence>
<keyword evidence="5 7" id="KW-1133">Transmembrane helix</keyword>
<proteinExistence type="inferred from homology"/>
<evidence type="ECO:0000256" key="4">
    <source>
        <dbReference type="ARBA" id="ARBA00022692"/>
    </source>
</evidence>
<sequence length="310" mass="35174">MIKYFVKKIGQAIFVLFTISFLAFGASFLAEGDPVEMYYIARHKPVPPEDVLEKAREEKGLNEPVLIQYKNWLGNFLKGDMGTSYMDDRPVADKIKGALPQSLYLAVPAFLLTFIFALAASITCIFFKDTALDKFLDTLSFILASIPTFVYGVILLIIFAVKLKWFPVISRGNPNGWVLPALCLALPLIGKYTRQIRSAMMEEYKSQYVQSFEARDFKKRYIIINSVFKNCAGLVLNLMAMSFAYFCGGVTIVERLFVWPGLGSLIMDSILFRDYPTIQAFVFLSALIYFIFNMLADILHKVIDRRVDLG</sequence>